<proteinExistence type="predicted"/>
<dbReference type="SUPFAM" id="SSF46689">
    <property type="entry name" value="Homeodomain-like"/>
    <property type="match status" value="1"/>
</dbReference>
<dbReference type="SUPFAM" id="SSF48498">
    <property type="entry name" value="Tetracyclin repressor-like, C-terminal domain"/>
    <property type="match status" value="1"/>
</dbReference>
<gene>
    <name evidence="6" type="ORF">AKJ62_02485</name>
</gene>
<evidence type="ECO:0000256" key="3">
    <source>
        <dbReference type="ARBA" id="ARBA00023163"/>
    </source>
</evidence>
<dbReference type="InterPro" id="IPR036271">
    <property type="entry name" value="Tet_transcr_reg_TetR-rel_C_sf"/>
</dbReference>
<name>A0A133U699_9EURY</name>
<keyword evidence="1" id="KW-0805">Transcription regulation</keyword>
<dbReference type="PANTHER" id="PTHR30055:SF240">
    <property type="entry name" value="HTH-TYPE TRANSCRIPTIONAL REGULATOR ACRR"/>
    <property type="match status" value="1"/>
</dbReference>
<dbReference type="PROSITE" id="PS01081">
    <property type="entry name" value="HTH_TETR_1"/>
    <property type="match status" value="1"/>
</dbReference>
<evidence type="ECO:0000313" key="6">
    <source>
        <dbReference type="EMBL" id="KXA89715.1"/>
    </source>
</evidence>
<sequence>MKTEDRQEEILDTALEIIHEDGYKDLTVRNIADRIGISEPAIYRHFDKKEEIVRGLAERVFRKDCSRPDLESCENLHDLLRDILRDQFEMLEENPHVTSVLFQSQIFREYPEVEELFIDHRKEKEDYLKEIVKRGQEKGFFSKDVDEEVFALLFMGAVRMSVLKWKDEEFSYSLIRKTDQIVGELFRMLNEAD</sequence>
<dbReference type="GO" id="GO:0003700">
    <property type="term" value="F:DNA-binding transcription factor activity"/>
    <property type="evidence" value="ECO:0007669"/>
    <property type="project" value="TreeGrafter"/>
</dbReference>
<dbReference type="Pfam" id="PF17932">
    <property type="entry name" value="TetR_C_24"/>
    <property type="match status" value="1"/>
</dbReference>
<evidence type="ECO:0000256" key="4">
    <source>
        <dbReference type="PROSITE-ProRule" id="PRU00335"/>
    </source>
</evidence>
<dbReference type="EMBL" id="LHXL01000025">
    <property type="protein sequence ID" value="KXA89715.1"/>
    <property type="molecule type" value="Genomic_DNA"/>
</dbReference>
<dbReference type="InterPro" id="IPR009057">
    <property type="entry name" value="Homeodomain-like_sf"/>
</dbReference>
<reference evidence="6 7" key="1">
    <citation type="journal article" date="2016" name="Sci. Rep.">
        <title>Metabolic traits of an uncultured archaeal lineage -MSBL1- from brine pools of the Red Sea.</title>
        <authorList>
            <person name="Mwirichia R."/>
            <person name="Alam I."/>
            <person name="Rashid M."/>
            <person name="Vinu M."/>
            <person name="Ba-Alawi W."/>
            <person name="Anthony Kamau A."/>
            <person name="Kamanda Ngugi D."/>
            <person name="Goker M."/>
            <person name="Klenk H.P."/>
            <person name="Bajic V."/>
            <person name="Stingl U."/>
        </authorList>
    </citation>
    <scope>NUCLEOTIDE SEQUENCE [LARGE SCALE GENOMIC DNA]</scope>
    <source>
        <strain evidence="6">SCGC-AAA259D14</strain>
    </source>
</reference>
<comment type="caution">
    <text evidence="6">The sequence shown here is derived from an EMBL/GenBank/DDBJ whole genome shotgun (WGS) entry which is preliminary data.</text>
</comment>
<dbReference type="Gene3D" id="1.10.10.60">
    <property type="entry name" value="Homeodomain-like"/>
    <property type="match status" value="1"/>
</dbReference>
<accession>A0A133U699</accession>
<evidence type="ECO:0000313" key="7">
    <source>
        <dbReference type="Proteomes" id="UP000070589"/>
    </source>
</evidence>
<dbReference type="InterPro" id="IPR050109">
    <property type="entry name" value="HTH-type_TetR-like_transc_reg"/>
</dbReference>
<evidence type="ECO:0000256" key="1">
    <source>
        <dbReference type="ARBA" id="ARBA00023015"/>
    </source>
</evidence>
<dbReference type="InterPro" id="IPR041490">
    <property type="entry name" value="KstR2_TetR_C"/>
</dbReference>
<feature type="domain" description="HTH tetR-type" evidence="5">
    <location>
        <begin position="4"/>
        <end position="64"/>
    </location>
</feature>
<dbReference type="Pfam" id="PF00440">
    <property type="entry name" value="TetR_N"/>
    <property type="match status" value="1"/>
</dbReference>
<organism evidence="6 7">
    <name type="scientific">candidate division MSBL1 archaeon SCGC-AAA259D14</name>
    <dbReference type="NCBI Taxonomy" id="1698261"/>
    <lineage>
        <taxon>Archaea</taxon>
        <taxon>Methanobacteriati</taxon>
        <taxon>Methanobacteriota</taxon>
        <taxon>candidate division MSBL1</taxon>
    </lineage>
</organism>
<evidence type="ECO:0000256" key="2">
    <source>
        <dbReference type="ARBA" id="ARBA00023125"/>
    </source>
</evidence>
<keyword evidence="2 4" id="KW-0238">DNA-binding</keyword>
<dbReference type="PANTHER" id="PTHR30055">
    <property type="entry name" value="HTH-TYPE TRANSCRIPTIONAL REGULATOR RUTR"/>
    <property type="match status" value="1"/>
</dbReference>
<keyword evidence="7" id="KW-1185">Reference proteome</keyword>
<dbReference type="PRINTS" id="PR00455">
    <property type="entry name" value="HTHTETR"/>
</dbReference>
<dbReference type="PROSITE" id="PS50977">
    <property type="entry name" value="HTH_TETR_2"/>
    <property type="match status" value="1"/>
</dbReference>
<protein>
    <recommendedName>
        <fullName evidence="5">HTH tetR-type domain-containing protein</fullName>
    </recommendedName>
</protein>
<evidence type="ECO:0000259" key="5">
    <source>
        <dbReference type="PROSITE" id="PS50977"/>
    </source>
</evidence>
<dbReference type="InterPro" id="IPR023772">
    <property type="entry name" value="DNA-bd_HTH_TetR-type_CS"/>
</dbReference>
<dbReference type="GO" id="GO:0000976">
    <property type="term" value="F:transcription cis-regulatory region binding"/>
    <property type="evidence" value="ECO:0007669"/>
    <property type="project" value="TreeGrafter"/>
</dbReference>
<dbReference type="InterPro" id="IPR001647">
    <property type="entry name" value="HTH_TetR"/>
</dbReference>
<dbReference type="Proteomes" id="UP000070589">
    <property type="component" value="Unassembled WGS sequence"/>
</dbReference>
<dbReference type="Gene3D" id="1.10.357.10">
    <property type="entry name" value="Tetracycline Repressor, domain 2"/>
    <property type="match status" value="1"/>
</dbReference>
<dbReference type="AlphaFoldDB" id="A0A133U699"/>
<keyword evidence="3" id="KW-0804">Transcription</keyword>
<feature type="DNA-binding region" description="H-T-H motif" evidence="4">
    <location>
        <begin position="27"/>
        <end position="46"/>
    </location>
</feature>